<organism evidence="7 8">
    <name type="scientific">Legionella impletisoli</name>
    <dbReference type="NCBI Taxonomy" id="343510"/>
    <lineage>
        <taxon>Bacteria</taxon>
        <taxon>Pseudomonadati</taxon>
        <taxon>Pseudomonadota</taxon>
        <taxon>Gammaproteobacteria</taxon>
        <taxon>Legionellales</taxon>
        <taxon>Legionellaceae</taxon>
        <taxon>Legionella</taxon>
    </lineage>
</organism>
<comment type="cofactor">
    <cofactor evidence="1">
        <name>FAD</name>
        <dbReference type="ChEBI" id="CHEBI:57692"/>
    </cofactor>
</comment>
<keyword evidence="4" id="KW-0560">Oxidoreductase</keyword>
<dbReference type="SUPFAM" id="SSF51905">
    <property type="entry name" value="FAD/NAD(P)-binding domain"/>
    <property type="match status" value="1"/>
</dbReference>
<dbReference type="Pfam" id="PF01266">
    <property type="entry name" value="DAO"/>
    <property type="match status" value="1"/>
</dbReference>
<dbReference type="GO" id="GO:0047545">
    <property type="term" value="F:(S)-2-hydroxyglutarate dehydrogenase activity"/>
    <property type="evidence" value="ECO:0007669"/>
    <property type="project" value="TreeGrafter"/>
</dbReference>
<evidence type="ECO:0000313" key="7">
    <source>
        <dbReference type="EMBL" id="GGI79985.1"/>
    </source>
</evidence>
<evidence type="ECO:0000259" key="6">
    <source>
        <dbReference type="Pfam" id="PF01266"/>
    </source>
</evidence>
<dbReference type="GO" id="GO:0005737">
    <property type="term" value="C:cytoplasm"/>
    <property type="evidence" value="ECO:0007669"/>
    <property type="project" value="TreeGrafter"/>
</dbReference>
<evidence type="ECO:0000256" key="4">
    <source>
        <dbReference type="ARBA" id="ARBA00023002"/>
    </source>
</evidence>
<accession>A0A917N9U2</accession>
<evidence type="ECO:0000256" key="1">
    <source>
        <dbReference type="ARBA" id="ARBA00001974"/>
    </source>
</evidence>
<comment type="caution">
    <text evidence="7">The sequence shown here is derived from an EMBL/GenBank/DDBJ whole genome shotgun (WGS) entry which is preliminary data.</text>
</comment>
<dbReference type="PANTHER" id="PTHR43104">
    <property type="entry name" value="L-2-HYDROXYGLUTARATE DEHYDROGENASE, MITOCHONDRIAL"/>
    <property type="match status" value="1"/>
</dbReference>
<reference evidence="7" key="2">
    <citation type="submission" date="2020-09" db="EMBL/GenBank/DDBJ databases">
        <authorList>
            <person name="Sun Q."/>
            <person name="Ohkuma M."/>
        </authorList>
    </citation>
    <scope>NUCLEOTIDE SEQUENCE</scope>
    <source>
        <strain evidence="7">JCM 13919</strain>
    </source>
</reference>
<sequence>MLSNVVYADYLIVGAGIIGLSLARELVRKQPQARIVVLEKETEIGLHASGRNSGVLHSGIYYKEGSLKAKLCLQGARAMADYCKRYKLPLNPIGKIITPTKPSDQSTIQMLYQCARQNGANVSLIDEYGLREIEPEAKIFGSQALYSPDTSVIEPKTILLNLYEQLLKKKVVFYFNQPCKKIDIKRKKVFSNNLIFSYGHLFNTAGLNADIIAKECGIAEQYTMIPFKGIYYELKANAPIKINHLIYPAPDMNVPFLGVHFTRSVSGKIYIGPSAFPAFGREHYGGIKGMSIKETLEIFIHLARQYISNKQGFRLYAHQEIRQFTKAGFIASARQLIPRIQGNDLVKSSKVGIRAQLYDKHEKELVMDFLFKSTENETHVLNAVSPAFTSAFSFSKLIIDNFLCDSSAIRLGKEFM</sequence>
<comment type="similarity">
    <text evidence="5">Belongs to the L2HGDH family.</text>
</comment>
<dbReference type="Gene3D" id="3.50.50.60">
    <property type="entry name" value="FAD/NAD(P)-binding domain"/>
    <property type="match status" value="1"/>
</dbReference>
<proteinExistence type="inferred from homology"/>
<keyword evidence="2" id="KW-0285">Flavoprotein</keyword>
<dbReference type="OrthoDB" id="9801699at2"/>
<evidence type="ECO:0000256" key="5">
    <source>
        <dbReference type="ARBA" id="ARBA00037941"/>
    </source>
</evidence>
<dbReference type="NCBIfam" id="NF008726">
    <property type="entry name" value="PRK11728.1"/>
    <property type="match status" value="1"/>
</dbReference>
<name>A0A917N9U2_9GAMM</name>
<reference evidence="7" key="1">
    <citation type="journal article" date="2014" name="Int. J. Syst. Evol. Microbiol.">
        <title>Complete genome sequence of Corynebacterium casei LMG S-19264T (=DSM 44701T), isolated from a smear-ripened cheese.</title>
        <authorList>
            <consortium name="US DOE Joint Genome Institute (JGI-PGF)"/>
            <person name="Walter F."/>
            <person name="Albersmeier A."/>
            <person name="Kalinowski J."/>
            <person name="Ruckert C."/>
        </authorList>
    </citation>
    <scope>NUCLEOTIDE SEQUENCE</scope>
    <source>
        <strain evidence="7">JCM 13919</strain>
    </source>
</reference>
<keyword evidence="8" id="KW-1185">Reference proteome</keyword>
<dbReference type="InterPro" id="IPR036188">
    <property type="entry name" value="FAD/NAD-bd_sf"/>
</dbReference>
<gene>
    <name evidence="7" type="ORF">GCM10007966_05600</name>
</gene>
<dbReference type="PANTHER" id="PTHR43104:SF2">
    <property type="entry name" value="L-2-HYDROXYGLUTARATE DEHYDROGENASE, MITOCHONDRIAL"/>
    <property type="match status" value="1"/>
</dbReference>
<evidence type="ECO:0000256" key="2">
    <source>
        <dbReference type="ARBA" id="ARBA00022630"/>
    </source>
</evidence>
<dbReference type="RefSeq" id="WP_131775918.1">
    <property type="nucleotide sequence ID" value="NZ_BMOB01000002.1"/>
</dbReference>
<dbReference type="Gene3D" id="3.30.9.10">
    <property type="entry name" value="D-Amino Acid Oxidase, subunit A, domain 2"/>
    <property type="match status" value="1"/>
</dbReference>
<protein>
    <submittedName>
        <fullName evidence="7">FAD-dependent oxidoreductase</fullName>
    </submittedName>
</protein>
<feature type="domain" description="FAD dependent oxidoreductase" evidence="6">
    <location>
        <begin position="9"/>
        <end position="399"/>
    </location>
</feature>
<dbReference type="Proteomes" id="UP000630149">
    <property type="component" value="Unassembled WGS sequence"/>
</dbReference>
<keyword evidence="3" id="KW-0274">FAD</keyword>
<dbReference type="InterPro" id="IPR006076">
    <property type="entry name" value="FAD-dep_OxRdtase"/>
</dbReference>
<dbReference type="AlphaFoldDB" id="A0A917N9U2"/>
<evidence type="ECO:0000256" key="3">
    <source>
        <dbReference type="ARBA" id="ARBA00022827"/>
    </source>
</evidence>
<evidence type="ECO:0000313" key="8">
    <source>
        <dbReference type="Proteomes" id="UP000630149"/>
    </source>
</evidence>
<dbReference type="EMBL" id="BMOB01000002">
    <property type="protein sequence ID" value="GGI79985.1"/>
    <property type="molecule type" value="Genomic_DNA"/>
</dbReference>